<dbReference type="SMART" id="SM00717">
    <property type="entry name" value="SANT"/>
    <property type="match status" value="1"/>
</dbReference>
<dbReference type="GO" id="GO:0061820">
    <property type="term" value="P:telomeric D-loop disassembly"/>
    <property type="evidence" value="ECO:0007669"/>
    <property type="project" value="TreeGrafter"/>
</dbReference>
<feature type="compositionally biased region" description="Acidic residues" evidence="11">
    <location>
        <begin position="307"/>
        <end position="320"/>
    </location>
</feature>
<dbReference type="PROSITE" id="PS50090">
    <property type="entry name" value="MYB_LIKE"/>
    <property type="match status" value="1"/>
</dbReference>
<reference evidence="14" key="2">
    <citation type="submission" date="2025-09" db="UniProtKB">
        <authorList>
            <consortium name="Ensembl"/>
        </authorList>
    </citation>
    <scope>IDENTIFICATION</scope>
</reference>
<dbReference type="GO" id="GO:0042803">
    <property type="term" value="F:protein homodimerization activity"/>
    <property type="evidence" value="ECO:0007669"/>
    <property type="project" value="UniProtKB-UniRule"/>
</dbReference>
<evidence type="ECO:0000256" key="8">
    <source>
        <dbReference type="ARBA" id="ARBA00023242"/>
    </source>
</evidence>
<dbReference type="OMA" id="EKETWME"/>
<dbReference type="GO" id="GO:0005654">
    <property type="term" value="C:nucleoplasm"/>
    <property type="evidence" value="ECO:0007669"/>
    <property type="project" value="UniProtKB-ARBA"/>
</dbReference>
<protein>
    <recommendedName>
        <fullName evidence="10">Telomeric repeat-binding factor</fullName>
    </recommendedName>
</protein>
<feature type="domain" description="Myb-like" evidence="12">
    <location>
        <begin position="349"/>
        <end position="402"/>
    </location>
</feature>
<dbReference type="GO" id="GO:0098505">
    <property type="term" value="F:G-rich strand telomeric DNA binding"/>
    <property type="evidence" value="ECO:0007669"/>
    <property type="project" value="TreeGrafter"/>
</dbReference>
<dbReference type="GO" id="GO:0003720">
    <property type="term" value="F:telomerase activity"/>
    <property type="evidence" value="ECO:0007669"/>
    <property type="project" value="TreeGrafter"/>
</dbReference>
<keyword evidence="9 10" id="KW-0131">Cell cycle</keyword>
<evidence type="ECO:0000256" key="9">
    <source>
        <dbReference type="ARBA" id="ARBA00023306"/>
    </source>
</evidence>
<keyword evidence="4" id="KW-0597">Phosphoprotein</keyword>
<name>A0A8D0GJ04_SPHPU</name>
<keyword evidence="5" id="KW-0832">Ubl conjugation</keyword>
<dbReference type="InterPro" id="IPR030657">
    <property type="entry name" value="TERF2"/>
</dbReference>
<dbReference type="GO" id="GO:0031627">
    <property type="term" value="P:telomeric loop formation"/>
    <property type="evidence" value="ECO:0007669"/>
    <property type="project" value="TreeGrafter"/>
</dbReference>
<sequence>MAAAGEAEELVNRWALHFYFHQALRAYRAGRNRDFAELRDVMQALLVRPLPKDPDINRLLRIMQFLSRIAEGENLDCTFDRESELTPLESAIGVLDLIKRELPVTETQMESVRKMVKQAAVITCIKKREFEKATKILRKHMAKDPSSQKVRTDLLSVIREKSLSHPMIRNFSYKIFQESVLHFLEGYLDDSEPVLLEMAKENLKSKSVEEPDVLTASPASVEAPREQTASPMSMEGPKEPVASPMSMEGPKEPGANPMSLEGTNESTAACEPTEGTSEPAAAPATVELSAKHSERLAKSKWSPSNGEAEEPVSSEEEEAAVEEKDTWSDEEELFLNEKSGNKNTIRASATSTKKQRWTHQETEWIRKGVKKFGEGNWKVISRKFPFGNRTSVMIKDRWRTMKKLGLV</sequence>
<dbReference type="InterPro" id="IPR009057">
    <property type="entry name" value="Homeodomain-like_sf"/>
</dbReference>
<feature type="domain" description="HTH myb-type" evidence="13">
    <location>
        <begin position="353"/>
        <end position="406"/>
    </location>
</feature>
<gene>
    <name evidence="14" type="primary">TERF2</name>
</gene>
<comment type="subcellular location">
    <subcellularLocation>
        <location evidence="1">Chromosome</location>
        <location evidence="1">Telomere</location>
    </subcellularLocation>
    <subcellularLocation>
        <location evidence="10">Nucleus</location>
    </subcellularLocation>
</comment>
<dbReference type="PROSITE" id="PS51294">
    <property type="entry name" value="HTH_MYB"/>
    <property type="match status" value="1"/>
</dbReference>
<dbReference type="GO" id="GO:0070198">
    <property type="term" value="P:protein localization to chromosome, telomeric region"/>
    <property type="evidence" value="ECO:0007669"/>
    <property type="project" value="TreeGrafter"/>
</dbReference>
<dbReference type="InterPro" id="IPR001005">
    <property type="entry name" value="SANT/Myb"/>
</dbReference>
<evidence type="ECO:0000313" key="15">
    <source>
        <dbReference type="Proteomes" id="UP000694392"/>
    </source>
</evidence>
<dbReference type="FunFam" id="1.25.40.210:FF:000002">
    <property type="entry name" value="Telomeric repeat-binding factor 2"/>
    <property type="match status" value="1"/>
</dbReference>
<dbReference type="PANTHER" id="PTHR46833">
    <property type="entry name" value="TELOMERIC REPEAT-BINDING FACTOR 2 TERF2"/>
    <property type="match status" value="1"/>
</dbReference>
<dbReference type="CDD" id="cd11660">
    <property type="entry name" value="SANT_TRF"/>
    <property type="match status" value="1"/>
</dbReference>
<dbReference type="InterPro" id="IPR036507">
    <property type="entry name" value="Telomere_rpt-bd_fac_dimer_sf"/>
</dbReference>
<evidence type="ECO:0000256" key="6">
    <source>
        <dbReference type="ARBA" id="ARBA00022895"/>
    </source>
</evidence>
<dbReference type="Gene3D" id="1.25.40.210">
    <property type="entry name" value="Telomere repeat-binding factor, dimerisation domain"/>
    <property type="match status" value="1"/>
</dbReference>
<reference evidence="14" key="1">
    <citation type="submission" date="2025-08" db="UniProtKB">
        <authorList>
            <consortium name="Ensembl"/>
        </authorList>
    </citation>
    <scope>IDENTIFICATION</scope>
</reference>
<evidence type="ECO:0000256" key="2">
    <source>
        <dbReference type="ARBA" id="ARBA00022454"/>
    </source>
</evidence>
<dbReference type="PANTHER" id="PTHR46833:SF1">
    <property type="entry name" value="TELOMERIC REPEAT-BINDING FACTOR 2"/>
    <property type="match status" value="1"/>
</dbReference>
<keyword evidence="8 10" id="KW-0539">Nucleus</keyword>
<dbReference type="InterPro" id="IPR013867">
    <property type="entry name" value="Telomere_rpt-bd_fac_dimer_dom"/>
</dbReference>
<dbReference type="SUPFAM" id="SSF63600">
    <property type="entry name" value="Telomeric repeat binding factor (TRF) dimerisation domain"/>
    <property type="match status" value="1"/>
</dbReference>
<dbReference type="SUPFAM" id="SSF46689">
    <property type="entry name" value="Homeodomain-like"/>
    <property type="match status" value="1"/>
</dbReference>
<dbReference type="Proteomes" id="UP000694392">
    <property type="component" value="Unplaced"/>
</dbReference>
<dbReference type="Pfam" id="PF08558">
    <property type="entry name" value="TRF"/>
    <property type="match status" value="1"/>
</dbReference>
<dbReference type="GO" id="GO:0070187">
    <property type="term" value="C:shelterin complex"/>
    <property type="evidence" value="ECO:0007669"/>
    <property type="project" value="TreeGrafter"/>
</dbReference>
<dbReference type="FunFam" id="1.10.10.60:FF:000129">
    <property type="entry name" value="Telomeric repeat-binding factor 2"/>
    <property type="match status" value="1"/>
</dbReference>
<comment type="function">
    <text evidence="10">Binds the telomeric double-stranded 5'-TTAGGG-3' repeat.</text>
</comment>
<dbReference type="GO" id="GO:1905839">
    <property type="term" value="P:negative regulation of telomeric D-loop disassembly"/>
    <property type="evidence" value="ECO:0007669"/>
    <property type="project" value="TreeGrafter"/>
</dbReference>
<evidence type="ECO:0000313" key="14">
    <source>
        <dbReference type="Ensembl" id="ENSSPUP00000007543.1"/>
    </source>
</evidence>
<feature type="compositionally biased region" description="Polar residues" evidence="11">
    <location>
        <begin position="341"/>
        <end position="352"/>
    </location>
</feature>
<evidence type="ECO:0000256" key="3">
    <source>
        <dbReference type="ARBA" id="ARBA00022499"/>
    </source>
</evidence>
<evidence type="ECO:0000256" key="4">
    <source>
        <dbReference type="ARBA" id="ARBA00022553"/>
    </source>
</evidence>
<evidence type="ECO:0000256" key="5">
    <source>
        <dbReference type="ARBA" id="ARBA00022843"/>
    </source>
</evidence>
<evidence type="ECO:0000256" key="7">
    <source>
        <dbReference type="ARBA" id="ARBA00023125"/>
    </source>
</evidence>
<dbReference type="GO" id="GO:0031848">
    <property type="term" value="P:protection from non-homologous end joining at telomere"/>
    <property type="evidence" value="ECO:0007669"/>
    <property type="project" value="InterPro"/>
</dbReference>
<keyword evidence="2" id="KW-0158">Chromosome</keyword>
<dbReference type="PIRSF" id="PIRSF038016">
    <property type="entry name" value="Telomere_bd-1_Pin2"/>
    <property type="match status" value="1"/>
</dbReference>
<dbReference type="GO" id="GO:0032208">
    <property type="term" value="P:negative regulation of telomere maintenance via recombination"/>
    <property type="evidence" value="ECO:0007669"/>
    <property type="project" value="TreeGrafter"/>
</dbReference>
<evidence type="ECO:0000256" key="1">
    <source>
        <dbReference type="ARBA" id="ARBA00004574"/>
    </source>
</evidence>
<dbReference type="Pfam" id="PF00249">
    <property type="entry name" value="Myb_DNA-binding"/>
    <property type="match status" value="1"/>
</dbReference>
<feature type="region of interest" description="Disordered" evidence="11">
    <location>
        <begin position="205"/>
        <end position="354"/>
    </location>
</feature>
<evidence type="ECO:0000259" key="12">
    <source>
        <dbReference type="PROSITE" id="PS50090"/>
    </source>
</evidence>
<keyword evidence="6 10" id="KW-0779">Telomere</keyword>
<dbReference type="InterPro" id="IPR017357">
    <property type="entry name" value="TERF1/2"/>
</dbReference>
<keyword evidence="15" id="KW-1185">Reference proteome</keyword>
<dbReference type="GO" id="GO:0003691">
    <property type="term" value="F:double-stranded telomeric DNA binding"/>
    <property type="evidence" value="ECO:0007669"/>
    <property type="project" value="UniProtKB-UniRule"/>
</dbReference>
<dbReference type="Gene3D" id="1.10.10.60">
    <property type="entry name" value="Homeodomain-like"/>
    <property type="match status" value="1"/>
</dbReference>
<accession>A0A8D0GJ04</accession>
<evidence type="ECO:0000256" key="10">
    <source>
        <dbReference type="PIRNR" id="PIRNR038016"/>
    </source>
</evidence>
<organism evidence="14 15">
    <name type="scientific">Sphenodon punctatus</name>
    <name type="common">Tuatara</name>
    <name type="synonym">Hatteria punctata</name>
    <dbReference type="NCBI Taxonomy" id="8508"/>
    <lineage>
        <taxon>Eukaryota</taxon>
        <taxon>Metazoa</taxon>
        <taxon>Chordata</taxon>
        <taxon>Craniata</taxon>
        <taxon>Vertebrata</taxon>
        <taxon>Euteleostomi</taxon>
        <taxon>Lepidosauria</taxon>
        <taxon>Sphenodontia</taxon>
        <taxon>Sphenodontidae</taxon>
        <taxon>Sphenodon</taxon>
    </lineage>
</organism>
<dbReference type="GO" id="GO:0032210">
    <property type="term" value="P:regulation of telomere maintenance via telomerase"/>
    <property type="evidence" value="ECO:0007669"/>
    <property type="project" value="TreeGrafter"/>
</dbReference>
<dbReference type="Ensembl" id="ENSSPUT00000008036.1">
    <property type="protein sequence ID" value="ENSSPUP00000007543.1"/>
    <property type="gene ID" value="ENSSPUG00000005832.1"/>
</dbReference>
<proteinExistence type="predicted"/>
<keyword evidence="3" id="KW-1017">Isopeptide bond</keyword>
<comment type="subunit">
    <text evidence="10">Homodimer.</text>
</comment>
<keyword evidence="7 10" id="KW-0238">DNA-binding</keyword>
<evidence type="ECO:0000256" key="11">
    <source>
        <dbReference type="SAM" id="MobiDB-lite"/>
    </source>
</evidence>
<dbReference type="AlphaFoldDB" id="A0A8D0GJ04"/>
<dbReference type="GeneTree" id="ENSGT00940000158316"/>
<evidence type="ECO:0000259" key="13">
    <source>
        <dbReference type="PROSITE" id="PS51294"/>
    </source>
</evidence>
<dbReference type="InterPro" id="IPR017930">
    <property type="entry name" value="Myb_dom"/>
</dbReference>